<gene>
    <name evidence="2" type="ORF">DJ568_12850</name>
</gene>
<name>A0A367GL35_9SPHI</name>
<dbReference type="SUPFAM" id="SSF52317">
    <property type="entry name" value="Class I glutamine amidotransferase-like"/>
    <property type="match status" value="1"/>
</dbReference>
<evidence type="ECO:0000313" key="2">
    <source>
        <dbReference type="EMBL" id="RCH54187.1"/>
    </source>
</evidence>
<dbReference type="Gene3D" id="3.40.50.410">
    <property type="entry name" value="von Willebrand factor, type A domain"/>
    <property type="match status" value="1"/>
</dbReference>
<keyword evidence="1" id="KW-0472">Membrane</keyword>
<dbReference type="Proteomes" id="UP000253209">
    <property type="component" value="Unassembled WGS sequence"/>
</dbReference>
<dbReference type="AlphaFoldDB" id="A0A367GL35"/>
<keyword evidence="1" id="KW-1133">Transmembrane helix</keyword>
<dbReference type="SUPFAM" id="SSF53300">
    <property type="entry name" value="vWA-like"/>
    <property type="match status" value="1"/>
</dbReference>
<organism evidence="2 3">
    <name type="scientific">Mucilaginibacter hurinus</name>
    <dbReference type="NCBI Taxonomy" id="2201324"/>
    <lineage>
        <taxon>Bacteria</taxon>
        <taxon>Pseudomonadati</taxon>
        <taxon>Bacteroidota</taxon>
        <taxon>Sphingobacteriia</taxon>
        <taxon>Sphingobacteriales</taxon>
        <taxon>Sphingobacteriaceae</taxon>
        <taxon>Mucilaginibacter</taxon>
    </lineage>
</organism>
<evidence type="ECO:0000256" key="1">
    <source>
        <dbReference type="SAM" id="Phobius"/>
    </source>
</evidence>
<dbReference type="InterPro" id="IPR036465">
    <property type="entry name" value="vWFA_dom_sf"/>
</dbReference>
<evidence type="ECO:0008006" key="4">
    <source>
        <dbReference type="Google" id="ProtNLM"/>
    </source>
</evidence>
<feature type="transmembrane region" description="Helical" evidence="1">
    <location>
        <begin position="12"/>
        <end position="32"/>
    </location>
</feature>
<keyword evidence="3" id="KW-1185">Reference proteome</keyword>
<dbReference type="EMBL" id="QGDC01000007">
    <property type="protein sequence ID" value="RCH54187.1"/>
    <property type="molecule type" value="Genomic_DNA"/>
</dbReference>
<sequence>MLFLFNITWGSVSAWWLPACVVAALLYGWVMYRQPINLSKNFRYALFVLRAVAVFIITLLLLSPLVKSVRYKPEKPLVLVLQDNSRSVSLTPNLPPQDVLKSFVNSLKKLKADLGEEYEVREFHFDSGLRDGLLDKFDGRKTDISAALKQLNERFANRNIGAVVLATDGLYNRGADPQYEARDIKSPFYTVALGDTTPRRDLLIANVNYNKTAFLGNDFMVEILAEAYQSNGERMRVNLAEDGRQVHTQTIAITDNNFRKLLPVRLTAGKKGLRKFTISISPVANELTTANNSETIYVEVLDARQKTLLVYEHVHPDIGVLRSAIQSNRNYEVKTVTVNDVSTLKLGDYGLIILYQTSGNSSATLKKFLNSARVPVWYTVGAQTDLGAFNSVQKVSAVSSSTGNVQEVFALPAADFPAFTLSDSTRDKLTKMPPLQAPFGTYSTGASTSILLKQKIGSVPTSYPLLAFNDSDKRRMAVLMGEGLWRWQLAEFNTYGSHTAINELMGQTVQYLTANAGKEQFRVYTNRAVFDEGENVVLNAELYNDALQQVNTPDIKLELQSQAGKRYNYLFTRTNRAYTLEAAALPVGEYTYKAATKLGQKVFTATGIFTVKPLNMEERQTAANHGLLRDIARQSGGAMLLPVEVSKLADLIRKNDNIKTVVYEDKRYSDLVDIKWVFGMILILLSAEWFLRKREGEV</sequence>
<keyword evidence="1" id="KW-0812">Transmembrane</keyword>
<dbReference type="InterPro" id="IPR029062">
    <property type="entry name" value="Class_I_gatase-like"/>
</dbReference>
<protein>
    <recommendedName>
        <fullName evidence="4">VWA domain-containing protein</fullName>
    </recommendedName>
</protein>
<dbReference type="PANTHER" id="PTHR37947">
    <property type="entry name" value="BLL2462 PROTEIN"/>
    <property type="match status" value="1"/>
</dbReference>
<dbReference type="PANTHER" id="PTHR37947:SF1">
    <property type="entry name" value="BLL2462 PROTEIN"/>
    <property type="match status" value="1"/>
</dbReference>
<proteinExistence type="predicted"/>
<feature type="transmembrane region" description="Helical" evidence="1">
    <location>
        <begin position="44"/>
        <end position="66"/>
    </location>
</feature>
<accession>A0A367GL35</accession>
<reference evidence="2 3" key="1">
    <citation type="submission" date="2018-05" db="EMBL/GenBank/DDBJ databases">
        <title>Mucilaginibacter hurinus sp. nov., isolated from briquette warehouse soil.</title>
        <authorList>
            <person name="Choi L."/>
        </authorList>
    </citation>
    <scope>NUCLEOTIDE SEQUENCE [LARGE SCALE GENOMIC DNA]</scope>
    <source>
        <strain evidence="2 3">ZR32</strain>
    </source>
</reference>
<evidence type="ECO:0000313" key="3">
    <source>
        <dbReference type="Proteomes" id="UP000253209"/>
    </source>
</evidence>
<comment type="caution">
    <text evidence="2">The sequence shown here is derived from an EMBL/GenBank/DDBJ whole genome shotgun (WGS) entry which is preliminary data.</text>
</comment>